<organism evidence="1 2">
    <name type="scientific">Cetraspora pellucida</name>
    <dbReference type="NCBI Taxonomy" id="1433469"/>
    <lineage>
        <taxon>Eukaryota</taxon>
        <taxon>Fungi</taxon>
        <taxon>Fungi incertae sedis</taxon>
        <taxon>Mucoromycota</taxon>
        <taxon>Glomeromycotina</taxon>
        <taxon>Glomeromycetes</taxon>
        <taxon>Diversisporales</taxon>
        <taxon>Gigasporaceae</taxon>
        <taxon>Cetraspora</taxon>
    </lineage>
</organism>
<feature type="non-terminal residue" evidence="1">
    <location>
        <position position="1"/>
    </location>
</feature>
<accession>A0ACA9Q865</accession>
<reference evidence="1" key="1">
    <citation type="submission" date="2021-06" db="EMBL/GenBank/DDBJ databases">
        <authorList>
            <person name="Kallberg Y."/>
            <person name="Tangrot J."/>
            <person name="Rosling A."/>
        </authorList>
    </citation>
    <scope>NUCLEOTIDE SEQUENCE</scope>
    <source>
        <strain evidence="1">28 12/20/2015</strain>
    </source>
</reference>
<name>A0ACA9Q865_9GLOM</name>
<sequence length="152" mass="18500">VVQERCMQIWHVGENKPDYINILNENYEALQYFLFFSYSEIGWHVYWINHGVTYSKKILQVDYYHYRIITETRFNLLGQLFNKYLVNMFSHVDDKCLQFVCKEQHRFKKKGHEEDESLRDEAELHSDNIYLPASHMLSFRWSYKKTMDVLAV</sequence>
<evidence type="ECO:0000313" key="2">
    <source>
        <dbReference type="Proteomes" id="UP000789366"/>
    </source>
</evidence>
<evidence type="ECO:0000313" key="1">
    <source>
        <dbReference type="EMBL" id="CAG8740582.1"/>
    </source>
</evidence>
<feature type="non-terminal residue" evidence="1">
    <location>
        <position position="152"/>
    </location>
</feature>
<comment type="caution">
    <text evidence="1">The sequence shown here is derived from an EMBL/GenBank/DDBJ whole genome shotgun (WGS) entry which is preliminary data.</text>
</comment>
<dbReference type="Proteomes" id="UP000789366">
    <property type="component" value="Unassembled WGS sequence"/>
</dbReference>
<gene>
    <name evidence="1" type="ORF">SPELUC_LOCUS13768</name>
</gene>
<keyword evidence="2" id="KW-1185">Reference proteome</keyword>
<proteinExistence type="predicted"/>
<dbReference type="EMBL" id="CAJVPW010037733">
    <property type="protein sequence ID" value="CAG8740582.1"/>
    <property type="molecule type" value="Genomic_DNA"/>
</dbReference>
<protein>
    <submittedName>
        <fullName evidence="1">16303_t:CDS:1</fullName>
    </submittedName>
</protein>